<dbReference type="AlphaFoldDB" id="W1J6H0"/>
<evidence type="ECO:0000313" key="2">
    <source>
        <dbReference type="Proteomes" id="UP000019197"/>
    </source>
</evidence>
<name>W1J6H0_9GAMM</name>
<evidence type="ECO:0008006" key="3">
    <source>
        <dbReference type="Google" id="ProtNLM"/>
    </source>
</evidence>
<gene>
    <name evidence="1" type="ORF">XCR1_3070003</name>
</gene>
<dbReference type="Proteomes" id="UP000019197">
    <property type="component" value="Unassembled WGS sequence"/>
</dbReference>
<protein>
    <recommendedName>
        <fullName evidence="3">XRE family transcriptional regulator</fullName>
    </recommendedName>
</protein>
<proteinExistence type="predicted"/>
<comment type="caution">
    <text evidence="1">The sequence shown here is derived from an EMBL/GenBank/DDBJ whole genome shotgun (WGS) entry which is preliminary data.</text>
</comment>
<sequence>MSTIGNRIRKECERLGLSQTDFSGLAGYSFDQQASYECDEIPFDCLQLHALTEYGFDILYIITGGSIRRMNISPDEQEIVEHYRAMNEASRLKIPEISNESAYKRNIESIGNK</sequence>
<dbReference type="RefSeq" id="WP_051502477.1">
    <property type="nucleotide sequence ID" value="NZ_CAWLVK010000232.1"/>
</dbReference>
<accession>W1J6H0</accession>
<evidence type="ECO:0000313" key="1">
    <source>
        <dbReference type="EMBL" id="CDL86352.1"/>
    </source>
</evidence>
<dbReference type="EMBL" id="CBXE010000232">
    <property type="protein sequence ID" value="CDL86352.1"/>
    <property type="molecule type" value="Genomic_DNA"/>
</dbReference>
<reference evidence="1 2" key="1">
    <citation type="submission" date="2013-11" db="EMBL/GenBank/DDBJ databases">
        <title>Draft genome sequence and annotation of the entomopathogenic bacterium, Xenorhabdus cabanillasi strain JM26.</title>
        <authorList>
            <person name="Gualtieri M."/>
            <person name="Ogier J.C."/>
            <person name="Pages S."/>
            <person name="Givaudan A."/>
            <person name="Gaudriault S."/>
        </authorList>
    </citation>
    <scope>NUCLEOTIDE SEQUENCE [LARGE SCALE GENOMIC DNA]</scope>
    <source>
        <strain evidence="1 2">JM26</strain>
    </source>
</reference>
<organism evidence="1 2">
    <name type="scientific">Xenorhabdus cabanillasii JM26</name>
    <dbReference type="NCBI Taxonomy" id="1427517"/>
    <lineage>
        <taxon>Bacteria</taxon>
        <taxon>Pseudomonadati</taxon>
        <taxon>Pseudomonadota</taxon>
        <taxon>Gammaproteobacteria</taxon>
        <taxon>Enterobacterales</taxon>
        <taxon>Morganellaceae</taxon>
        <taxon>Xenorhabdus</taxon>
    </lineage>
</organism>
<dbReference type="OrthoDB" id="3196789at2"/>
<dbReference type="InterPro" id="IPR010982">
    <property type="entry name" value="Lambda_DNA-bd_dom_sf"/>
</dbReference>
<dbReference type="GO" id="GO:0003677">
    <property type="term" value="F:DNA binding"/>
    <property type="evidence" value="ECO:0007669"/>
    <property type="project" value="InterPro"/>
</dbReference>
<dbReference type="SUPFAM" id="SSF47413">
    <property type="entry name" value="lambda repressor-like DNA-binding domains"/>
    <property type="match status" value="1"/>
</dbReference>